<proteinExistence type="predicted"/>
<feature type="compositionally biased region" description="Low complexity" evidence="1">
    <location>
        <begin position="123"/>
        <end position="143"/>
    </location>
</feature>
<dbReference type="EMBL" id="JAIWYP010000002">
    <property type="protein sequence ID" value="KAH3860135.1"/>
    <property type="molecule type" value="Genomic_DNA"/>
</dbReference>
<dbReference type="GO" id="GO:0004857">
    <property type="term" value="F:enzyme inhibitor activity"/>
    <property type="evidence" value="ECO:0007669"/>
    <property type="project" value="InterPro"/>
</dbReference>
<evidence type="ECO:0000313" key="3">
    <source>
        <dbReference type="EMBL" id="KAH3860135.1"/>
    </source>
</evidence>
<dbReference type="SUPFAM" id="SSF57262">
    <property type="entry name" value="Leech antihemostatic proteins"/>
    <property type="match status" value="1"/>
</dbReference>
<keyword evidence="2" id="KW-0472">Membrane</keyword>
<dbReference type="InterPro" id="IPR011061">
    <property type="entry name" value="Hirudin/antistatin"/>
</dbReference>
<evidence type="ECO:0000256" key="2">
    <source>
        <dbReference type="SAM" id="Phobius"/>
    </source>
</evidence>
<evidence type="ECO:0000256" key="1">
    <source>
        <dbReference type="SAM" id="MobiDB-lite"/>
    </source>
</evidence>
<protein>
    <recommendedName>
        <fullName evidence="5">Antistasin-like domain-containing protein</fullName>
    </recommendedName>
</protein>
<reference evidence="3" key="2">
    <citation type="submission" date="2020-11" db="EMBL/GenBank/DDBJ databases">
        <authorList>
            <person name="McCartney M.A."/>
            <person name="Auch B."/>
            <person name="Kono T."/>
            <person name="Mallez S."/>
            <person name="Becker A."/>
            <person name="Gohl D.M."/>
            <person name="Silverstein K.A.T."/>
            <person name="Koren S."/>
            <person name="Bechman K.B."/>
            <person name="Herman A."/>
            <person name="Abrahante J.E."/>
            <person name="Garbe J."/>
        </authorList>
    </citation>
    <scope>NUCLEOTIDE SEQUENCE</scope>
    <source>
        <strain evidence="3">Duluth1</strain>
        <tissue evidence="3">Whole animal</tissue>
    </source>
</reference>
<evidence type="ECO:0000313" key="4">
    <source>
        <dbReference type="Proteomes" id="UP000828390"/>
    </source>
</evidence>
<evidence type="ECO:0008006" key="5">
    <source>
        <dbReference type="Google" id="ProtNLM"/>
    </source>
</evidence>
<comment type="caution">
    <text evidence="3">The sequence shown here is derived from an EMBL/GenBank/DDBJ whole genome shotgun (WGS) entry which is preliminary data.</text>
</comment>
<dbReference type="Proteomes" id="UP000828390">
    <property type="component" value="Unassembled WGS sequence"/>
</dbReference>
<organism evidence="3 4">
    <name type="scientific">Dreissena polymorpha</name>
    <name type="common">Zebra mussel</name>
    <name type="synonym">Mytilus polymorpha</name>
    <dbReference type="NCBI Taxonomy" id="45954"/>
    <lineage>
        <taxon>Eukaryota</taxon>
        <taxon>Metazoa</taxon>
        <taxon>Spiralia</taxon>
        <taxon>Lophotrochozoa</taxon>
        <taxon>Mollusca</taxon>
        <taxon>Bivalvia</taxon>
        <taxon>Autobranchia</taxon>
        <taxon>Heteroconchia</taxon>
        <taxon>Euheterodonta</taxon>
        <taxon>Imparidentia</taxon>
        <taxon>Neoheterodontei</taxon>
        <taxon>Myida</taxon>
        <taxon>Dreissenoidea</taxon>
        <taxon>Dreissenidae</taxon>
        <taxon>Dreissena</taxon>
    </lineage>
</organism>
<dbReference type="OrthoDB" id="6124445at2759"/>
<reference evidence="3" key="1">
    <citation type="journal article" date="2019" name="bioRxiv">
        <title>The Genome of the Zebra Mussel, Dreissena polymorpha: A Resource for Invasive Species Research.</title>
        <authorList>
            <person name="McCartney M.A."/>
            <person name="Auch B."/>
            <person name="Kono T."/>
            <person name="Mallez S."/>
            <person name="Zhang Y."/>
            <person name="Obille A."/>
            <person name="Becker A."/>
            <person name="Abrahante J.E."/>
            <person name="Garbe J."/>
            <person name="Badalamenti J.P."/>
            <person name="Herman A."/>
            <person name="Mangelson H."/>
            <person name="Liachko I."/>
            <person name="Sullivan S."/>
            <person name="Sone E.D."/>
            <person name="Koren S."/>
            <person name="Silverstein K.A.T."/>
            <person name="Beckman K.B."/>
            <person name="Gohl D.M."/>
        </authorList>
    </citation>
    <scope>NUCLEOTIDE SEQUENCE</scope>
    <source>
        <strain evidence="3">Duluth1</strain>
        <tissue evidence="3">Whole animal</tissue>
    </source>
</reference>
<name>A0A9D4LJZ2_DREPO</name>
<feature type="transmembrane region" description="Helical" evidence="2">
    <location>
        <begin position="21"/>
        <end position="44"/>
    </location>
</feature>
<feature type="region of interest" description="Disordered" evidence="1">
    <location>
        <begin position="116"/>
        <end position="143"/>
    </location>
</feature>
<keyword evidence="2" id="KW-0812">Transmembrane</keyword>
<keyword evidence="4" id="KW-1185">Reference proteome</keyword>
<feature type="region of interest" description="Disordered" evidence="1">
    <location>
        <begin position="65"/>
        <end position="97"/>
    </location>
</feature>
<dbReference type="AlphaFoldDB" id="A0A9D4LJZ2"/>
<accession>A0A9D4LJZ2</accession>
<sequence length="190" mass="20048">MRPGYSLASIMFPEVTRNTQFIVNMKYIVAAFSLLGIVCVSQPLQGMLFDTSPLLHNYTSGLMYQGIPQPGGDPSHQQGTLQAGGDPSHQGGSQYPYNQAPQGFVPINGLHVTLPSAGHATPQTQQPTSFAASTTASPATSTVPPITTSNTCAVAKQLCNSHCPGGYLVDPDDCTFCMCKKDIQPSNTIG</sequence>
<gene>
    <name evidence="3" type="ORF">DPMN_023026</name>
</gene>
<keyword evidence="2" id="KW-1133">Transmembrane helix</keyword>
<dbReference type="Gene3D" id="2.10.22.10">
    <property type="entry name" value="Antistasin, domain 1"/>
    <property type="match status" value="1"/>
</dbReference>